<keyword evidence="3" id="KW-0813">Transport</keyword>
<dbReference type="RefSeq" id="WP_147168205.1">
    <property type="nucleotide sequence ID" value="NZ_VOOR01000030.1"/>
</dbReference>
<comment type="similarity">
    <text evidence="2 7">Belongs to the sodium:solute symporter (SSF) (TC 2.A.21) family.</text>
</comment>
<comment type="caution">
    <text evidence="9">The sequence shown here is derived from an EMBL/GenBank/DDBJ whole genome shotgun (WGS) entry which is preliminary data.</text>
</comment>
<dbReference type="PANTHER" id="PTHR48086:SF7">
    <property type="entry name" value="SODIUM-SOLUTE SYMPORTER-RELATED"/>
    <property type="match status" value="1"/>
</dbReference>
<dbReference type="PANTHER" id="PTHR48086">
    <property type="entry name" value="SODIUM/PROLINE SYMPORTER-RELATED"/>
    <property type="match status" value="1"/>
</dbReference>
<feature type="transmembrane region" description="Helical" evidence="8">
    <location>
        <begin position="6"/>
        <end position="24"/>
    </location>
</feature>
<feature type="transmembrane region" description="Helical" evidence="8">
    <location>
        <begin position="146"/>
        <end position="165"/>
    </location>
</feature>
<feature type="transmembrane region" description="Helical" evidence="8">
    <location>
        <begin position="177"/>
        <end position="198"/>
    </location>
</feature>
<dbReference type="GO" id="GO:0022857">
    <property type="term" value="F:transmembrane transporter activity"/>
    <property type="evidence" value="ECO:0007669"/>
    <property type="project" value="InterPro"/>
</dbReference>
<accession>A0A5C6RKI4</accession>
<keyword evidence="5 8" id="KW-1133">Transmembrane helix</keyword>
<dbReference type="AlphaFoldDB" id="A0A5C6RKI4"/>
<dbReference type="PROSITE" id="PS50283">
    <property type="entry name" value="NA_SOLUT_SYMP_3"/>
    <property type="match status" value="1"/>
</dbReference>
<dbReference type="Proteomes" id="UP000321580">
    <property type="component" value="Unassembled WGS sequence"/>
</dbReference>
<reference evidence="9 10" key="1">
    <citation type="submission" date="2019-08" db="EMBL/GenBank/DDBJ databases">
        <title>Genome of Phaeodactylibacter luteus.</title>
        <authorList>
            <person name="Bowman J.P."/>
        </authorList>
    </citation>
    <scope>NUCLEOTIDE SEQUENCE [LARGE SCALE GENOMIC DNA]</scope>
    <source>
        <strain evidence="9 10">KCTC 42180</strain>
    </source>
</reference>
<evidence type="ECO:0000256" key="3">
    <source>
        <dbReference type="ARBA" id="ARBA00022448"/>
    </source>
</evidence>
<dbReference type="CDD" id="cd11474">
    <property type="entry name" value="SLC5sbd_CHT"/>
    <property type="match status" value="1"/>
</dbReference>
<comment type="subcellular location">
    <subcellularLocation>
        <location evidence="1">Membrane</location>
        <topology evidence="1">Multi-pass membrane protein</topology>
    </subcellularLocation>
</comment>
<protein>
    <submittedName>
        <fullName evidence="9">Sodium:solute symporter</fullName>
    </submittedName>
</protein>
<evidence type="ECO:0000313" key="9">
    <source>
        <dbReference type="EMBL" id="TXB62419.1"/>
    </source>
</evidence>
<gene>
    <name evidence="9" type="ORF">FRY97_14145</name>
</gene>
<dbReference type="InterPro" id="IPR001734">
    <property type="entry name" value="Na/solute_symporter"/>
</dbReference>
<evidence type="ECO:0000256" key="7">
    <source>
        <dbReference type="RuleBase" id="RU362091"/>
    </source>
</evidence>
<name>A0A5C6RKI4_9BACT</name>
<dbReference type="InterPro" id="IPR050277">
    <property type="entry name" value="Sodium:Solute_Symporter"/>
</dbReference>
<feature type="transmembrane region" description="Helical" evidence="8">
    <location>
        <begin position="308"/>
        <end position="333"/>
    </location>
</feature>
<feature type="transmembrane region" description="Helical" evidence="8">
    <location>
        <begin position="259"/>
        <end position="285"/>
    </location>
</feature>
<organism evidence="9 10">
    <name type="scientific">Phaeodactylibacter luteus</name>
    <dbReference type="NCBI Taxonomy" id="1564516"/>
    <lineage>
        <taxon>Bacteria</taxon>
        <taxon>Pseudomonadati</taxon>
        <taxon>Bacteroidota</taxon>
        <taxon>Saprospiria</taxon>
        <taxon>Saprospirales</taxon>
        <taxon>Haliscomenobacteraceae</taxon>
        <taxon>Phaeodactylibacter</taxon>
    </lineage>
</organism>
<keyword evidence="6 8" id="KW-0472">Membrane</keyword>
<evidence type="ECO:0000313" key="10">
    <source>
        <dbReference type="Proteomes" id="UP000321580"/>
    </source>
</evidence>
<dbReference type="Gene3D" id="1.20.1730.10">
    <property type="entry name" value="Sodium/glucose cotransporter"/>
    <property type="match status" value="1"/>
</dbReference>
<evidence type="ECO:0000256" key="5">
    <source>
        <dbReference type="ARBA" id="ARBA00022989"/>
    </source>
</evidence>
<dbReference type="EMBL" id="VOOR01000030">
    <property type="protein sequence ID" value="TXB62419.1"/>
    <property type="molecule type" value="Genomic_DNA"/>
</dbReference>
<feature type="transmembrane region" description="Helical" evidence="8">
    <location>
        <begin position="218"/>
        <end position="238"/>
    </location>
</feature>
<feature type="transmembrane region" description="Helical" evidence="8">
    <location>
        <begin position="76"/>
        <end position="94"/>
    </location>
</feature>
<evidence type="ECO:0000256" key="6">
    <source>
        <dbReference type="ARBA" id="ARBA00023136"/>
    </source>
</evidence>
<evidence type="ECO:0000256" key="4">
    <source>
        <dbReference type="ARBA" id="ARBA00022692"/>
    </source>
</evidence>
<feature type="transmembrane region" description="Helical" evidence="8">
    <location>
        <begin position="36"/>
        <end position="56"/>
    </location>
</feature>
<dbReference type="OrthoDB" id="9761931at2"/>
<dbReference type="InterPro" id="IPR038377">
    <property type="entry name" value="Na/Glc_symporter_sf"/>
</dbReference>
<feature type="transmembrane region" description="Helical" evidence="8">
    <location>
        <begin position="411"/>
        <end position="430"/>
    </location>
</feature>
<dbReference type="GO" id="GO:0005886">
    <property type="term" value="C:plasma membrane"/>
    <property type="evidence" value="ECO:0007669"/>
    <property type="project" value="TreeGrafter"/>
</dbReference>
<dbReference type="Pfam" id="PF00474">
    <property type="entry name" value="SSF"/>
    <property type="match status" value="1"/>
</dbReference>
<keyword evidence="4 8" id="KW-0812">Transmembrane</keyword>
<proteinExistence type="inferred from homology"/>
<feature type="transmembrane region" description="Helical" evidence="8">
    <location>
        <begin position="354"/>
        <end position="374"/>
    </location>
</feature>
<evidence type="ECO:0000256" key="8">
    <source>
        <dbReference type="SAM" id="Phobius"/>
    </source>
</evidence>
<feature type="transmembrane region" description="Helical" evidence="8">
    <location>
        <begin position="436"/>
        <end position="454"/>
    </location>
</feature>
<evidence type="ECO:0000256" key="2">
    <source>
        <dbReference type="ARBA" id="ARBA00006434"/>
    </source>
</evidence>
<feature type="transmembrane region" description="Helical" evidence="8">
    <location>
        <begin position="115"/>
        <end position="140"/>
    </location>
</feature>
<feature type="transmembrane region" description="Helical" evidence="8">
    <location>
        <begin position="386"/>
        <end position="404"/>
    </location>
</feature>
<keyword evidence="10" id="KW-1185">Reference proteome</keyword>
<sequence length="482" mass="51710">MLPGFVVAYLGATLLIGWWASRRVKSTRDFVVAGRNLPMVVAASALFATWFGSETILGASAEFVEHGLIGVIEDPFGAALCLFLVGALYARPLYRLQVLTFNDFFRIRFSRRAELISAVFMIPSYFGWVAAQLVAMAILLNAIAGLTLLQGIGLCTLIVVCYTYIGGMWAVSVTDFVQAIMIVAGLLLLAYQLGAAAGGPARVLASVPDGFYRFWPKGGWHSTLHYIAAWITIGLGSIPQQDVFQRVMAARSAPTAVRASYLSAVLYLTIGLIPLFIGLCARLLYPEASTLEDKQLVLPSVVLAHSSLWLQVLFFGALLSAILSTTSGGMLAPATVIGENLIKPYYPGMSDRRLLYAMRLSVVGVALCSAALAATSQNIYELVGQSSALSLVSLFVPLTAGLYWKRASNVGALSAIVFGMLTWLFCEWQATAVPSLIYGGLASTAAMMAGSWFFPDRSFVAYQLAVGEANSVAGRALNNQKT</sequence>
<evidence type="ECO:0000256" key="1">
    <source>
        <dbReference type="ARBA" id="ARBA00004141"/>
    </source>
</evidence>